<evidence type="ECO:0000256" key="1">
    <source>
        <dbReference type="SAM" id="MobiDB-lite"/>
    </source>
</evidence>
<proteinExistence type="predicted"/>
<feature type="region of interest" description="Disordered" evidence="1">
    <location>
        <begin position="355"/>
        <end position="378"/>
    </location>
</feature>
<feature type="compositionally biased region" description="Polar residues" evidence="1">
    <location>
        <begin position="37"/>
        <end position="48"/>
    </location>
</feature>
<sequence length="492" mass="54129">MNSNINNSHTRSFDDDWQSFSENAFSAGQDNVGPSLPVSSPTKASSSGVMDCSFTLPSPSKSRAFGDVMQPNCIVDIASMKTINSCDASLTSAIQSDMVSTTAASDCGTETSSVAHLRGWLNGFGKQHQEHYSRTACVGKPPANVPLEKPIRPKVQPSVEKAPTPLPYTAASRLAKRIEPKSESALKTRGKTVCYNKPSISKEDVQATDEGYASVAQLSAWLANDPTKTKKARPIRRGANVIAKSKQFDKELEHVVFEEKVVHRANAANRKVWLENRTSMSSEKTEETAVAGFTAMKPFNRKPQDTSRDTEADDSVMLMSVSEKKKWLSHAFDKQKSSIPVKKCLKRDTKEEASLSSAKKMWRTSDNPPEQTYESSFSTSVSSEAADVSAIFRNSSAESCTAHEEEPGVDFHAARRLLVERSKANGNDVEVVSKVQIRTAKFEKLEKESRRVSGAHTLLKSSWEEAEGGRRSSYVKKYVPDICPKKSFDQLP</sequence>
<organism evidence="2 3">
    <name type="scientific">Fistulifera solaris</name>
    <name type="common">Oleaginous diatom</name>
    <dbReference type="NCBI Taxonomy" id="1519565"/>
    <lineage>
        <taxon>Eukaryota</taxon>
        <taxon>Sar</taxon>
        <taxon>Stramenopiles</taxon>
        <taxon>Ochrophyta</taxon>
        <taxon>Bacillariophyta</taxon>
        <taxon>Bacillariophyceae</taxon>
        <taxon>Bacillariophycidae</taxon>
        <taxon>Naviculales</taxon>
        <taxon>Naviculaceae</taxon>
        <taxon>Fistulifera</taxon>
    </lineage>
</organism>
<dbReference type="AlphaFoldDB" id="A0A1Z5JMX5"/>
<feature type="compositionally biased region" description="Polar residues" evidence="1">
    <location>
        <begin position="364"/>
        <end position="374"/>
    </location>
</feature>
<accession>A0A1Z5JMX5</accession>
<feature type="region of interest" description="Disordered" evidence="1">
    <location>
        <begin position="26"/>
        <end position="49"/>
    </location>
</feature>
<dbReference type="OrthoDB" id="48894at2759"/>
<dbReference type="InParanoid" id="A0A1Z5JMX5"/>
<name>A0A1Z5JMX5_FISSO</name>
<protein>
    <submittedName>
        <fullName evidence="2">Uncharacterized protein</fullName>
    </submittedName>
</protein>
<gene>
    <name evidence="2" type="ORF">FisN_8Lh349</name>
</gene>
<dbReference type="Proteomes" id="UP000198406">
    <property type="component" value="Unassembled WGS sequence"/>
</dbReference>
<comment type="caution">
    <text evidence="2">The sequence shown here is derived from an EMBL/GenBank/DDBJ whole genome shotgun (WGS) entry which is preliminary data.</text>
</comment>
<evidence type="ECO:0000313" key="2">
    <source>
        <dbReference type="EMBL" id="GAX15360.1"/>
    </source>
</evidence>
<reference evidence="2 3" key="1">
    <citation type="journal article" date="2015" name="Plant Cell">
        <title>Oil accumulation by the oleaginous diatom Fistulifera solaris as revealed by the genome and transcriptome.</title>
        <authorList>
            <person name="Tanaka T."/>
            <person name="Maeda Y."/>
            <person name="Veluchamy A."/>
            <person name="Tanaka M."/>
            <person name="Abida H."/>
            <person name="Marechal E."/>
            <person name="Bowler C."/>
            <person name="Muto M."/>
            <person name="Sunaga Y."/>
            <person name="Tanaka M."/>
            <person name="Yoshino T."/>
            <person name="Taniguchi T."/>
            <person name="Fukuda Y."/>
            <person name="Nemoto M."/>
            <person name="Matsumoto M."/>
            <person name="Wong P.S."/>
            <person name="Aburatani S."/>
            <person name="Fujibuchi W."/>
        </authorList>
    </citation>
    <scope>NUCLEOTIDE SEQUENCE [LARGE SCALE GENOMIC DNA]</scope>
    <source>
        <strain evidence="2 3">JPCC DA0580</strain>
    </source>
</reference>
<keyword evidence="3" id="KW-1185">Reference proteome</keyword>
<evidence type="ECO:0000313" key="3">
    <source>
        <dbReference type="Proteomes" id="UP000198406"/>
    </source>
</evidence>
<dbReference type="EMBL" id="BDSP01000092">
    <property type="protein sequence ID" value="GAX15360.1"/>
    <property type="molecule type" value="Genomic_DNA"/>
</dbReference>